<name>A0A6L5Y3J3_9FIRM</name>
<comment type="caution">
    <text evidence="10">The sequence shown here is derived from an EMBL/GenBank/DDBJ whole genome shotgun (WGS) entry which is preliminary data.</text>
</comment>
<dbReference type="EMBL" id="VUMZ01000001">
    <property type="protein sequence ID" value="MST51005.1"/>
    <property type="molecule type" value="Genomic_DNA"/>
</dbReference>
<dbReference type="SUPFAM" id="SSF55083">
    <property type="entry name" value="6-hydroxymethyl-7,8-dihydropterin pyrophosphokinase, HPPK"/>
    <property type="match status" value="1"/>
</dbReference>
<evidence type="ECO:0000313" key="11">
    <source>
        <dbReference type="Proteomes" id="UP000474676"/>
    </source>
</evidence>
<comment type="catalytic activity">
    <reaction evidence="1">
        <text>6-hydroxymethyl-7,8-dihydropterin + ATP = (7,8-dihydropterin-6-yl)methyl diphosphate + AMP + H(+)</text>
        <dbReference type="Rhea" id="RHEA:11412"/>
        <dbReference type="ChEBI" id="CHEBI:15378"/>
        <dbReference type="ChEBI" id="CHEBI:30616"/>
        <dbReference type="ChEBI" id="CHEBI:44841"/>
        <dbReference type="ChEBI" id="CHEBI:72950"/>
        <dbReference type="ChEBI" id="CHEBI:456215"/>
        <dbReference type="EC" id="2.7.6.3"/>
    </reaction>
</comment>
<proteinExistence type="predicted"/>
<dbReference type="AlphaFoldDB" id="A0A6L5Y3J3"/>
<keyword evidence="8" id="KW-0289">Folate biosynthesis</keyword>
<protein>
    <recommendedName>
        <fullName evidence="3">2-amino-4-hydroxy-6-hydroxymethyldihydropteridine diphosphokinase</fullName>
        <ecNumber evidence="3">2.7.6.3</ecNumber>
    </recommendedName>
</protein>
<evidence type="ECO:0000256" key="6">
    <source>
        <dbReference type="ARBA" id="ARBA00022777"/>
    </source>
</evidence>
<dbReference type="CDD" id="cd00483">
    <property type="entry name" value="HPPK"/>
    <property type="match status" value="1"/>
</dbReference>
<evidence type="ECO:0000256" key="1">
    <source>
        <dbReference type="ARBA" id="ARBA00000198"/>
    </source>
</evidence>
<evidence type="ECO:0000256" key="2">
    <source>
        <dbReference type="ARBA" id="ARBA00005051"/>
    </source>
</evidence>
<evidence type="ECO:0000256" key="8">
    <source>
        <dbReference type="ARBA" id="ARBA00022909"/>
    </source>
</evidence>
<dbReference type="GO" id="GO:0016301">
    <property type="term" value="F:kinase activity"/>
    <property type="evidence" value="ECO:0007669"/>
    <property type="project" value="UniProtKB-KW"/>
</dbReference>
<dbReference type="UniPathway" id="UPA00077">
    <property type="reaction ID" value="UER00155"/>
</dbReference>
<sequence length="171" mass="19378">MPSAEKKQPAPAGTAAAKQPATVAIIALGSNMGDREMYLRRAWEEIEGRAGHITKASSIMETEAYGYTDQDNFLNMVLEIETGLSPHRLLAELLTIEAELGRVRTIHWGPRTIDLDIIYYGDQIIDDDDLRVPHPDLHNREFVLRPIAEIEPEWYDPKRQKTVGQMLDELI</sequence>
<dbReference type="GO" id="GO:0046654">
    <property type="term" value="P:tetrahydrofolate biosynthetic process"/>
    <property type="evidence" value="ECO:0007669"/>
    <property type="project" value="UniProtKB-UniPathway"/>
</dbReference>
<evidence type="ECO:0000256" key="3">
    <source>
        <dbReference type="ARBA" id="ARBA00013253"/>
    </source>
</evidence>
<evidence type="ECO:0000259" key="9">
    <source>
        <dbReference type="PROSITE" id="PS00794"/>
    </source>
</evidence>
<evidence type="ECO:0000256" key="4">
    <source>
        <dbReference type="ARBA" id="ARBA00022679"/>
    </source>
</evidence>
<evidence type="ECO:0000256" key="5">
    <source>
        <dbReference type="ARBA" id="ARBA00022741"/>
    </source>
</evidence>
<dbReference type="Pfam" id="PF01288">
    <property type="entry name" value="HPPK"/>
    <property type="match status" value="1"/>
</dbReference>
<keyword evidence="11" id="KW-1185">Reference proteome</keyword>
<dbReference type="PANTHER" id="PTHR43071">
    <property type="entry name" value="2-AMINO-4-HYDROXY-6-HYDROXYMETHYLDIHYDROPTERIDINE PYROPHOSPHOKINASE"/>
    <property type="match status" value="1"/>
</dbReference>
<reference evidence="10 11" key="1">
    <citation type="submission" date="2019-08" db="EMBL/GenBank/DDBJ databases">
        <title>In-depth cultivation of the pig gut microbiome towards novel bacterial diversity and tailored functional studies.</title>
        <authorList>
            <person name="Wylensek D."/>
            <person name="Hitch T.C.A."/>
            <person name="Clavel T."/>
        </authorList>
    </citation>
    <scope>NUCLEOTIDE SEQUENCE [LARGE SCALE GENOMIC DNA]</scope>
    <source>
        <strain evidence="10 11">WCA-MUC-591-APC-3H</strain>
    </source>
</reference>
<dbReference type="GO" id="GO:0003848">
    <property type="term" value="F:2-amino-4-hydroxy-6-hydroxymethyldihydropteridine diphosphokinase activity"/>
    <property type="evidence" value="ECO:0007669"/>
    <property type="project" value="UniProtKB-EC"/>
</dbReference>
<dbReference type="InterPro" id="IPR035907">
    <property type="entry name" value="Hppk_sf"/>
</dbReference>
<keyword evidence="4 10" id="KW-0808">Transferase</keyword>
<dbReference type="InterPro" id="IPR000550">
    <property type="entry name" value="Hppk"/>
</dbReference>
<dbReference type="GO" id="GO:0005524">
    <property type="term" value="F:ATP binding"/>
    <property type="evidence" value="ECO:0007669"/>
    <property type="project" value="UniProtKB-KW"/>
</dbReference>
<dbReference type="EC" id="2.7.6.3" evidence="3"/>
<accession>A0A6L5Y3J3</accession>
<gene>
    <name evidence="10" type="primary">folK</name>
    <name evidence="10" type="ORF">FYJ64_01495</name>
</gene>
<feature type="domain" description="7,8-dihydro-6-hydroxymethylpterin-pyrophosphokinase" evidence="9">
    <location>
        <begin position="107"/>
        <end position="118"/>
    </location>
</feature>
<dbReference type="PROSITE" id="PS00794">
    <property type="entry name" value="HPPK"/>
    <property type="match status" value="1"/>
</dbReference>
<dbReference type="Gene3D" id="3.30.70.560">
    <property type="entry name" value="7,8-Dihydro-6-hydroxymethylpterin-pyrophosphokinase HPPK"/>
    <property type="match status" value="1"/>
</dbReference>
<keyword evidence="5" id="KW-0547">Nucleotide-binding</keyword>
<evidence type="ECO:0000256" key="7">
    <source>
        <dbReference type="ARBA" id="ARBA00022840"/>
    </source>
</evidence>
<dbReference type="PANTHER" id="PTHR43071:SF1">
    <property type="entry name" value="2-AMINO-4-HYDROXY-6-HYDROXYMETHYLDIHYDROPTERIDINE PYROPHOSPHOKINASE"/>
    <property type="match status" value="1"/>
</dbReference>
<evidence type="ECO:0000313" key="10">
    <source>
        <dbReference type="EMBL" id="MST51005.1"/>
    </source>
</evidence>
<comment type="pathway">
    <text evidence="2">Cofactor biosynthesis; tetrahydrofolate biosynthesis; 2-amino-4-hydroxy-6-hydroxymethyl-7,8-dihydropteridine diphosphate from 7,8-dihydroneopterin triphosphate: step 4/4.</text>
</comment>
<dbReference type="NCBIfam" id="TIGR01498">
    <property type="entry name" value="folK"/>
    <property type="match status" value="1"/>
</dbReference>
<keyword evidence="7" id="KW-0067">ATP-binding</keyword>
<dbReference type="GO" id="GO:0046656">
    <property type="term" value="P:folic acid biosynthetic process"/>
    <property type="evidence" value="ECO:0007669"/>
    <property type="project" value="UniProtKB-KW"/>
</dbReference>
<organism evidence="10 11">
    <name type="scientific">Hornefia butyriciproducens</name>
    <dbReference type="NCBI Taxonomy" id="2652293"/>
    <lineage>
        <taxon>Bacteria</taxon>
        <taxon>Bacillati</taxon>
        <taxon>Bacillota</taxon>
        <taxon>Clostridia</taxon>
        <taxon>Peptostreptococcales</taxon>
        <taxon>Anaerovoracaceae</taxon>
        <taxon>Hornefia</taxon>
    </lineage>
</organism>
<dbReference type="Proteomes" id="UP000474676">
    <property type="component" value="Unassembled WGS sequence"/>
</dbReference>
<keyword evidence="6 10" id="KW-0418">Kinase</keyword>